<dbReference type="PRINTS" id="PR00420">
    <property type="entry name" value="RNGMNOXGNASE"/>
</dbReference>
<dbReference type="InterPro" id="IPR053212">
    <property type="entry name" value="DHP_3-monooxygenase"/>
</dbReference>
<feature type="domain" description="VOC" evidence="1">
    <location>
        <begin position="509"/>
        <end position="650"/>
    </location>
</feature>
<dbReference type="Proteomes" id="UP000649617">
    <property type="component" value="Unassembled WGS sequence"/>
</dbReference>
<proteinExistence type="predicted"/>
<gene>
    <name evidence="2" type="primary">auaG</name>
    <name evidence="2" type="ORF">SPIL2461_LOCUS20312</name>
</gene>
<dbReference type="GO" id="GO:0071949">
    <property type="term" value="F:FAD binding"/>
    <property type="evidence" value="ECO:0007669"/>
    <property type="project" value="InterPro"/>
</dbReference>
<dbReference type="CDD" id="cd07245">
    <property type="entry name" value="VOC_like"/>
    <property type="match status" value="1"/>
</dbReference>
<dbReference type="InterPro" id="IPR037523">
    <property type="entry name" value="VOC_core"/>
</dbReference>
<dbReference type="InterPro" id="IPR029068">
    <property type="entry name" value="Glyas_Bleomycin-R_OHBP_Dase"/>
</dbReference>
<dbReference type="EMBL" id="CAJNIZ010045278">
    <property type="protein sequence ID" value="CAE7715334.1"/>
    <property type="molecule type" value="Genomic_DNA"/>
</dbReference>
<dbReference type="SUPFAM" id="SSF51905">
    <property type="entry name" value="FAD/NAD(P)-binding domain"/>
    <property type="match status" value="1"/>
</dbReference>
<keyword evidence="3" id="KW-1185">Reference proteome</keyword>
<dbReference type="SUPFAM" id="SSF54373">
    <property type="entry name" value="FAD-linked reductases, C-terminal domain"/>
    <property type="match status" value="1"/>
</dbReference>
<evidence type="ECO:0000259" key="1">
    <source>
        <dbReference type="PROSITE" id="PS51819"/>
    </source>
</evidence>
<dbReference type="Gene3D" id="3.50.50.60">
    <property type="entry name" value="FAD/NAD(P)-binding domain"/>
    <property type="match status" value="1"/>
</dbReference>
<sequence length="654" mass="69980">MGGMMSSPATGATFTVGSVEELLAQVPALKAPPASPAVAGARVLIIGGSIGGAAAAACLRAAGFQHVQVVERSSGLQPGAGIGMDEATVAVLKGLGVPLAEASASAPAGAVVLQRMRWCEERLVSGQAVLRQPLPYFAARYSQLQQGLMQRLPEESISFGRKALRVERLEQGEPGLRVHLDSGEPIDCDLCICADGPRSAFRSQLGLEGPGKELRFAGYTGWRGVVKEADLPEATRNNLRSAYPLYGNCLYFIMSECGRGHAVLYDLGDGLLNWLIYEIRPQGPVAEAGRTTSAASAADVKRLHKEAQAVWGEALGAVVEATPEPFWNDIYDIAEPLQTMAASDGPMAGFAAMLGDAAHPITPHMAKGSNLAVHDAFALAAAANKATTVSELLANYSAVRAEETRRCVLLSRHLGWLRNGQLQLGAEDKVADAKSFPQDEGTFLQLLAKAALPTRTLPVGGDFEALWRHVDAQLPTEQRGYFLQRDKDSGSSTLEPPAAAKRRSLEVTCLNHVSRETHDVARLARFYEEVLGFQRLPRPNFGFGGVWLQLPGPGAQALHIIEADLELRRPHVPEAGAPPPLTDSWLLSGLPERHIRRSHHIALTVPDIEVARSILQAHGLKFAEAPVPGKPITQLFVYDPDGNGVEIGNFDARS</sequence>
<evidence type="ECO:0000313" key="3">
    <source>
        <dbReference type="Proteomes" id="UP000649617"/>
    </source>
</evidence>
<dbReference type="InterPro" id="IPR036188">
    <property type="entry name" value="FAD/NAD-bd_sf"/>
</dbReference>
<dbReference type="InterPro" id="IPR004360">
    <property type="entry name" value="Glyas_Fos-R_dOase_dom"/>
</dbReference>
<name>A0A812X2D3_SYMPI</name>
<dbReference type="SUPFAM" id="SSF54593">
    <property type="entry name" value="Glyoxalase/Bleomycin resistance protein/Dihydroxybiphenyl dioxygenase"/>
    <property type="match status" value="1"/>
</dbReference>
<dbReference type="Gene3D" id="3.10.180.10">
    <property type="entry name" value="2,3-Dihydroxybiphenyl 1,2-Dioxygenase, domain 1"/>
    <property type="match status" value="1"/>
</dbReference>
<dbReference type="PANTHER" id="PTHR47469:SF2">
    <property type="entry name" value="OS06G0597600 PROTEIN"/>
    <property type="match status" value="1"/>
</dbReference>
<comment type="caution">
    <text evidence="2">The sequence shown here is derived from an EMBL/GenBank/DDBJ whole genome shotgun (WGS) entry which is preliminary data.</text>
</comment>
<reference evidence="2" key="1">
    <citation type="submission" date="2021-02" db="EMBL/GenBank/DDBJ databases">
        <authorList>
            <person name="Dougan E. K."/>
            <person name="Rhodes N."/>
            <person name="Thang M."/>
            <person name="Chan C."/>
        </authorList>
    </citation>
    <scope>NUCLEOTIDE SEQUENCE</scope>
</reference>
<dbReference type="InterPro" id="IPR002938">
    <property type="entry name" value="FAD-bd"/>
</dbReference>
<dbReference type="Pfam" id="PF01494">
    <property type="entry name" value="FAD_binding_3"/>
    <property type="match status" value="2"/>
</dbReference>
<dbReference type="AlphaFoldDB" id="A0A812X2D3"/>
<evidence type="ECO:0000313" key="2">
    <source>
        <dbReference type="EMBL" id="CAE7715334.1"/>
    </source>
</evidence>
<accession>A0A812X2D3</accession>
<dbReference type="OrthoDB" id="16820at2759"/>
<dbReference type="PROSITE" id="PS51819">
    <property type="entry name" value="VOC"/>
    <property type="match status" value="1"/>
</dbReference>
<dbReference type="PANTHER" id="PTHR47469">
    <property type="entry name" value="MONOOXYGENASE-LIKE"/>
    <property type="match status" value="1"/>
</dbReference>
<protein>
    <submittedName>
        <fullName evidence="2">AuaG protein</fullName>
    </submittedName>
</protein>
<organism evidence="2 3">
    <name type="scientific">Symbiodinium pilosum</name>
    <name type="common">Dinoflagellate</name>
    <dbReference type="NCBI Taxonomy" id="2952"/>
    <lineage>
        <taxon>Eukaryota</taxon>
        <taxon>Sar</taxon>
        <taxon>Alveolata</taxon>
        <taxon>Dinophyceae</taxon>
        <taxon>Suessiales</taxon>
        <taxon>Symbiodiniaceae</taxon>
        <taxon>Symbiodinium</taxon>
    </lineage>
</organism>
<dbReference type="Pfam" id="PF00903">
    <property type="entry name" value="Glyoxalase"/>
    <property type="match status" value="1"/>
</dbReference>